<gene>
    <name evidence="1" type="primary">66</name>
    <name evidence="1" type="ORF">SEA_BRUTONGASTER_66</name>
</gene>
<dbReference type="EMBL" id="MK524501">
    <property type="protein sequence ID" value="QBP33283.1"/>
    <property type="molecule type" value="Genomic_DNA"/>
</dbReference>
<dbReference type="Proteomes" id="UP000295568">
    <property type="component" value="Segment"/>
</dbReference>
<dbReference type="GeneID" id="55012024"/>
<evidence type="ECO:0000313" key="2">
    <source>
        <dbReference type="Proteomes" id="UP000295568"/>
    </source>
</evidence>
<dbReference type="RefSeq" id="YP_009820580.1">
    <property type="nucleotide sequence ID" value="NC_048169.1"/>
</dbReference>
<dbReference type="KEGG" id="vg:55012024"/>
<organism evidence="1 2">
    <name type="scientific">Gordonia phage BrutonGaster</name>
    <dbReference type="NCBI Taxonomy" id="2530116"/>
    <lineage>
        <taxon>Viruses</taxon>
        <taxon>Duplodnaviria</taxon>
        <taxon>Heunggongvirae</taxon>
        <taxon>Uroviricota</taxon>
        <taxon>Caudoviricetes</taxon>
        <taxon>Oneupvirus</taxon>
        <taxon>Oneupvirus brutongaster</taxon>
    </lineage>
</organism>
<evidence type="ECO:0000313" key="1">
    <source>
        <dbReference type="EMBL" id="QBP33283.1"/>
    </source>
</evidence>
<keyword evidence="2" id="KW-1185">Reference proteome</keyword>
<accession>A0A482JKI8</accession>
<reference evidence="1 2" key="1">
    <citation type="submission" date="2019-02" db="EMBL/GenBank/DDBJ databases">
        <authorList>
            <person name="Rowley M."/>
            <person name="Stucki C."/>
            <person name="Ghiringhelli B."/>
            <person name="Naegele L."/>
            <person name="Emmons C.B."/>
            <person name="Slowan-Pomeroy T."/>
            <person name="Briggs L.A."/>
            <person name="Garlena R.A."/>
            <person name="Russell D.A."/>
            <person name="Pope W.H."/>
            <person name="Molloy S.D."/>
            <person name="Jacobs-Sera D."/>
            <person name="Hatfull G.F."/>
        </authorList>
    </citation>
    <scope>NUCLEOTIDE SEQUENCE [LARGE SCALE GENOMIC DNA]</scope>
</reference>
<protein>
    <submittedName>
        <fullName evidence="1">Uncharacterized protein</fullName>
    </submittedName>
</protein>
<name>A0A482JKI8_9CAUD</name>
<proteinExistence type="predicted"/>
<sequence length="52" mass="5919">MTDEEILASYEAGYVEADVSRVSSPECHDYTLRCMEERHMAGLRRIARDAAI</sequence>